<dbReference type="PIRSF" id="PIRSF001480">
    <property type="entry name" value="Mannose-6-phosphate_isomerase"/>
    <property type="match status" value="1"/>
</dbReference>
<dbReference type="CDD" id="cd07011">
    <property type="entry name" value="cupin_PMI_type_I_N"/>
    <property type="match status" value="1"/>
</dbReference>
<dbReference type="InterPro" id="IPR014710">
    <property type="entry name" value="RmlC-like_jellyroll"/>
</dbReference>
<organism evidence="13 14">
    <name type="scientific">Kitasatospora gansuensis</name>
    <dbReference type="NCBI Taxonomy" id="258050"/>
    <lineage>
        <taxon>Bacteria</taxon>
        <taxon>Bacillati</taxon>
        <taxon>Actinomycetota</taxon>
        <taxon>Actinomycetes</taxon>
        <taxon>Kitasatosporales</taxon>
        <taxon>Streptomycetaceae</taxon>
        <taxon>Kitasatospora</taxon>
    </lineage>
</organism>
<dbReference type="Gene3D" id="1.10.441.10">
    <property type="entry name" value="Phosphomannose Isomerase, domain 2"/>
    <property type="match status" value="1"/>
</dbReference>
<dbReference type="RefSeq" id="WP_184916287.1">
    <property type="nucleotide sequence ID" value="NZ_JACHJR010000001.1"/>
</dbReference>
<protein>
    <recommendedName>
        <fullName evidence="3">mannose-6-phosphate isomerase</fullName>
        <ecNumber evidence="3">5.3.1.8</ecNumber>
    </recommendedName>
    <alternativeName>
        <fullName evidence="7">Phosphohexomutase</fullName>
    </alternativeName>
    <alternativeName>
        <fullName evidence="8">Phosphomannose isomerase</fullName>
    </alternativeName>
</protein>
<comment type="similarity">
    <text evidence="2">Belongs to the mannose-6-phosphate isomerase type 1 family.</text>
</comment>
<evidence type="ECO:0000313" key="13">
    <source>
        <dbReference type="EMBL" id="MBB4947789.1"/>
    </source>
</evidence>
<evidence type="ECO:0000256" key="3">
    <source>
        <dbReference type="ARBA" id="ARBA00011956"/>
    </source>
</evidence>
<dbReference type="Proteomes" id="UP000573327">
    <property type="component" value="Unassembled WGS sequence"/>
</dbReference>
<keyword evidence="6 13" id="KW-0413">Isomerase</keyword>
<dbReference type="Gene3D" id="2.60.120.10">
    <property type="entry name" value="Jelly Rolls"/>
    <property type="match status" value="2"/>
</dbReference>
<evidence type="ECO:0000256" key="1">
    <source>
        <dbReference type="ARBA" id="ARBA00000757"/>
    </source>
</evidence>
<evidence type="ECO:0000259" key="12">
    <source>
        <dbReference type="Pfam" id="PF21621"/>
    </source>
</evidence>
<keyword evidence="5 10" id="KW-0862">Zinc</keyword>
<name>A0A7W7WIQ8_9ACTN</name>
<evidence type="ECO:0000256" key="9">
    <source>
        <dbReference type="PIRSR" id="PIRSR001480-1"/>
    </source>
</evidence>
<dbReference type="GO" id="GO:0005975">
    <property type="term" value="P:carbohydrate metabolic process"/>
    <property type="evidence" value="ECO:0007669"/>
    <property type="project" value="InterPro"/>
</dbReference>
<dbReference type="GO" id="GO:0009298">
    <property type="term" value="P:GDP-mannose biosynthetic process"/>
    <property type="evidence" value="ECO:0007669"/>
    <property type="project" value="InterPro"/>
</dbReference>
<feature type="binding site" evidence="10">
    <location>
        <position position="98"/>
    </location>
    <ligand>
        <name>Zn(2+)</name>
        <dbReference type="ChEBI" id="CHEBI:29105"/>
    </ligand>
</feature>
<dbReference type="PRINTS" id="PR00714">
    <property type="entry name" value="MAN6PISMRASE"/>
</dbReference>
<dbReference type="GO" id="GO:0004476">
    <property type="term" value="F:mannose-6-phosphate isomerase activity"/>
    <property type="evidence" value="ECO:0007669"/>
    <property type="project" value="UniProtKB-EC"/>
</dbReference>
<feature type="active site" evidence="9">
    <location>
        <position position="280"/>
    </location>
</feature>
<evidence type="ECO:0000256" key="4">
    <source>
        <dbReference type="ARBA" id="ARBA00022723"/>
    </source>
</evidence>
<dbReference type="Pfam" id="PF21621">
    <property type="entry name" value="MPI_cupin_dom"/>
    <property type="match status" value="1"/>
</dbReference>
<evidence type="ECO:0000313" key="14">
    <source>
        <dbReference type="Proteomes" id="UP000573327"/>
    </source>
</evidence>
<dbReference type="InterPro" id="IPR011051">
    <property type="entry name" value="RmlC_Cupin_sf"/>
</dbReference>
<proteinExistence type="inferred from homology"/>
<dbReference type="InterPro" id="IPR018050">
    <property type="entry name" value="Pmannose_isomerase-type1_CS"/>
</dbReference>
<comment type="cofactor">
    <cofactor evidence="10">
        <name>Zn(2+)</name>
        <dbReference type="ChEBI" id="CHEBI:29105"/>
    </cofactor>
    <text evidence="10">Binds 1 zinc ion per subunit.</text>
</comment>
<comment type="caution">
    <text evidence="13">The sequence shown here is derived from an EMBL/GenBank/DDBJ whole genome shotgun (WGS) entry which is preliminary data.</text>
</comment>
<dbReference type="SUPFAM" id="SSF51182">
    <property type="entry name" value="RmlC-like cupins"/>
    <property type="match status" value="1"/>
</dbReference>
<evidence type="ECO:0000259" key="11">
    <source>
        <dbReference type="Pfam" id="PF20511"/>
    </source>
</evidence>
<keyword evidence="4 10" id="KW-0479">Metal-binding</keyword>
<evidence type="ECO:0000256" key="8">
    <source>
        <dbReference type="ARBA" id="ARBA00030762"/>
    </source>
</evidence>
<dbReference type="AlphaFoldDB" id="A0A7W7WIQ8"/>
<dbReference type="PROSITE" id="PS00965">
    <property type="entry name" value="PMI_I_1"/>
    <property type="match status" value="1"/>
</dbReference>
<feature type="binding site" evidence="10">
    <location>
        <position position="96"/>
    </location>
    <ligand>
        <name>Zn(2+)</name>
        <dbReference type="ChEBI" id="CHEBI:29105"/>
    </ligand>
</feature>
<evidence type="ECO:0000256" key="2">
    <source>
        <dbReference type="ARBA" id="ARBA00010772"/>
    </source>
</evidence>
<dbReference type="EC" id="5.3.1.8" evidence="3"/>
<dbReference type="GO" id="GO:0005829">
    <property type="term" value="C:cytosol"/>
    <property type="evidence" value="ECO:0007669"/>
    <property type="project" value="TreeGrafter"/>
</dbReference>
<sequence>MDRLANTVRPYAWGSVTTIPALLGVEATGEPQAELWMGAHPGAPSRVDRGGGPRALNELIEADPQGELGAETVARFGPTLPFLFKVLAAGLPLSIQAHPTRAQAEAGFAAEEARGIPLDAPERNYRDTNHKPELICALDEFEGLCGFRRPAEAADLLASLEVPELLPLVELLRNKPESEALSQAVAGILSMTGESATAVVAATAAAIERAAATDDPTGQFAGYAFAAREFPGDTGLLIGLLLNHFLLQPGEALYLGAGLPHGYLRGTGTEIMANSDNVLRCGLTPKHVDVAELLRVVDFRAGRPAVLRPTADAAGEELYPVPIDEFRLSRFVLDGTARVLDGQAPQILLCTEGSAELTAADGTVLTLDRGQSAFLPGTGTATSLTGSGATVFRATVTL</sequence>
<reference evidence="13 14" key="1">
    <citation type="submission" date="2020-08" db="EMBL/GenBank/DDBJ databases">
        <title>Sequencing the genomes of 1000 actinobacteria strains.</title>
        <authorList>
            <person name="Klenk H.-P."/>
        </authorList>
    </citation>
    <scope>NUCLEOTIDE SEQUENCE [LARGE SCALE GENOMIC DNA]</scope>
    <source>
        <strain evidence="13 14">DSM 44786</strain>
    </source>
</reference>
<dbReference type="InterPro" id="IPR049071">
    <property type="entry name" value="MPI_cupin_dom"/>
</dbReference>
<evidence type="ECO:0000256" key="10">
    <source>
        <dbReference type="PIRSR" id="PIRSR001480-2"/>
    </source>
</evidence>
<evidence type="ECO:0000256" key="5">
    <source>
        <dbReference type="ARBA" id="ARBA00022833"/>
    </source>
</evidence>
<dbReference type="GO" id="GO:0008270">
    <property type="term" value="F:zinc ion binding"/>
    <property type="evidence" value="ECO:0007669"/>
    <property type="project" value="InterPro"/>
</dbReference>
<dbReference type="InterPro" id="IPR016305">
    <property type="entry name" value="Mannose-6-P_Isomerase"/>
</dbReference>
<dbReference type="EMBL" id="JACHJR010000001">
    <property type="protein sequence ID" value="MBB4947789.1"/>
    <property type="molecule type" value="Genomic_DNA"/>
</dbReference>
<dbReference type="Pfam" id="PF20511">
    <property type="entry name" value="PMI_typeI_cat"/>
    <property type="match status" value="1"/>
</dbReference>
<comment type="catalytic activity">
    <reaction evidence="1">
        <text>D-mannose 6-phosphate = D-fructose 6-phosphate</text>
        <dbReference type="Rhea" id="RHEA:12356"/>
        <dbReference type="ChEBI" id="CHEBI:58735"/>
        <dbReference type="ChEBI" id="CHEBI:61527"/>
        <dbReference type="EC" id="5.3.1.8"/>
    </reaction>
</comment>
<feature type="binding site" evidence="10">
    <location>
        <position position="261"/>
    </location>
    <ligand>
        <name>Zn(2+)</name>
        <dbReference type="ChEBI" id="CHEBI:29105"/>
    </ligand>
</feature>
<dbReference type="InterPro" id="IPR001250">
    <property type="entry name" value="Man6P_Isoase-1"/>
</dbReference>
<feature type="domain" description="Phosphomannose isomerase type I catalytic" evidence="11">
    <location>
        <begin position="3"/>
        <end position="148"/>
    </location>
</feature>
<dbReference type="PANTHER" id="PTHR10309:SF0">
    <property type="entry name" value="MANNOSE-6-PHOSPHATE ISOMERASE"/>
    <property type="match status" value="1"/>
</dbReference>
<gene>
    <name evidence="13" type="ORF">F4556_003324</name>
</gene>
<dbReference type="NCBIfam" id="TIGR00218">
    <property type="entry name" value="manA"/>
    <property type="match status" value="1"/>
</dbReference>
<accession>A0A7W7WIQ8</accession>
<keyword evidence="14" id="KW-1185">Reference proteome</keyword>
<dbReference type="PANTHER" id="PTHR10309">
    <property type="entry name" value="MANNOSE-6-PHOSPHATE ISOMERASE"/>
    <property type="match status" value="1"/>
</dbReference>
<evidence type="ECO:0000256" key="6">
    <source>
        <dbReference type="ARBA" id="ARBA00023235"/>
    </source>
</evidence>
<dbReference type="InterPro" id="IPR046457">
    <property type="entry name" value="PMI_typeI_cat"/>
</dbReference>
<feature type="domain" description="Mannose-6-phosphate isomerase cupin" evidence="12">
    <location>
        <begin position="320"/>
        <end position="391"/>
    </location>
</feature>
<feature type="binding site" evidence="10">
    <location>
        <position position="133"/>
    </location>
    <ligand>
        <name>Zn(2+)</name>
        <dbReference type="ChEBI" id="CHEBI:29105"/>
    </ligand>
</feature>
<evidence type="ECO:0000256" key="7">
    <source>
        <dbReference type="ARBA" id="ARBA00029741"/>
    </source>
</evidence>